<reference evidence="5" key="1">
    <citation type="submission" date="2021-04" db="EMBL/GenBank/DDBJ databases">
        <title>The complete genome sequence of Caulobacter sp. S6.</title>
        <authorList>
            <person name="Tang Y."/>
            <person name="Ouyang W."/>
            <person name="Liu Q."/>
            <person name="Huang B."/>
            <person name="Guo Z."/>
            <person name="Lei P."/>
        </authorList>
    </citation>
    <scope>NUCLEOTIDE SEQUENCE</scope>
    <source>
        <strain evidence="5">S6</strain>
    </source>
</reference>
<dbReference type="NCBIfam" id="TIGR00229">
    <property type="entry name" value="sensory_box"/>
    <property type="match status" value="1"/>
</dbReference>
<dbReference type="EMBL" id="CP073078">
    <property type="protein sequence ID" value="QUD85962.1"/>
    <property type="molecule type" value="Genomic_DNA"/>
</dbReference>
<accession>A0A975FW55</accession>
<protein>
    <submittedName>
        <fullName evidence="5">AraC family transcriptional regulator ligand-binding domain-containing protein</fullName>
    </submittedName>
</protein>
<dbReference type="KEGG" id="caul:KCG34_12675"/>
<dbReference type="InterPro" id="IPR000014">
    <property type="entry name" value="PAS"/>
</dbReference>
<dbReference type="InterPro" id="IPR035965">
    <property type="entry name" value="PAS-like_dom_sf"/>
</dbReference>
<evidence type="ECO:0000256" key="1">
    <source>
        <dbReference type="ARBA" id="ARBA00023015"/>
    </source>
</evidence>
<gene>
    <name evidence="5" type="ORF">KCG34_12675</name>
</gene>
<dbReference type="SUPFAM" id="SSF55785">
    <property type="entry name" value="PYP-like sensor domain (PAS domain)"/>
    <property type="match status" value="1"/>
</dbReference>
<keyword evidence="3" id="KW-0804">Transcription</keyword>
<dbReference type="GO" id="GO:0000976">
    <property type="term" value="F:transcription cis-regulatory region binding"/>
    <property type="evidence" value="ECO:0007669"/>
    <property type="project" value="TreeGrafter"/>
</dbReference>
<dbReference type="InterPro" id="IPR018060">
    <property type="entry name" value="HTH_AraC"/>
</dbReference>
<organism evidence="5 6">
    <name type="scientific">Phenylobacterium montanum</name>
    <dbReference type="NCBI Taxonomy" id="2823693"/>
    <lineage>
        <taxon>Bacteria</taxon>
        <taxon>Pseudomonadati</taxon>
        <taxon>Pseudomonadota</taxon>
        <taxon>Alphaproteobacteria</taxon>
        <taxon>Caulobacterales</taxon>
        <taxon>Caulobacteraceae</taxon>
        <taxon>Phenylobacterium</taxon>
    </lineage>
</organism>
<dbReference type="SMART" id="SM00342">
    <property type="entry name" value="HTH_ARAC"/>
    <property type="match status" value="1"/>
</dbReference>
<evidence type="ECO:0000259" key="4">
    <source>
        <dbReference type="PROSITE" id="PS01124"/>
    </source>
</evidence>
<evidence type="ECO:0000256" key="3">
    <source>
        <dbReference type="ARBA" id="ARBA00023163"/>
    </source>
</evidence>
<name>A0A975FW55_9CAUL</name>
<evidence type="ECO:0000256" key="2">
    <source>
        <dbReference type="ARBA" id="ARBA00023125"/>
    </source>
</evidence>
<dbReference type="Pfam" id="PF12833">
    <property type="entry name" value="HTH_18"/>
    <property type="match status" value="1"/>
</dbReference>
<dbReference type="PANTHER" id="PTHR47894:SF4">
    <property type="entry name" value="HTH-TYPE TRANSCRIPTIONAL REGULATOR GADX"/>
    <property type="match status" value="1"/>
</dbReference>
<keyword evidence="1" id="KW-0805">Transcription regulation</keyword>
<sequence length="492" mass="53703">MALMHLRKYLHLAKSQVSPADPAEAAKPHVRGVVLIAFSQAAMSLGLDWEAIAAQSGLPPETYLDTGVSVPGDAALRAINLVAALSGREDIGIRAALASKAVIGSFLVAPLRIALRAQPTLGAGIRFLAKHIALQDPGQVHEVHEVGQLLVWKRRFTRPELNRNPHLMTVLQAASVLFLRDILGADWRPHLTCFSRTAPEDIGPFQAFFGKVEFGCEGDSLVLDRADANLSLPHANPEVLKTIEEFVTARGRPDQSDPLEDLQDVVLRLLIEGDCSLQRLAAEQGVDPRTIHRRLKAHGTTFSDLLDRARRSLVESQMGRADQPLSELAAIVGFSSVSTFSRWFHDAYGMTASEYRRLGASATDQERAKALMDRAIDVVLGVDRAGRVRFCNQAVQRLGFDAGRLIGANLRDLVHPDAVISIQSLLRIGQGAEPSNAAAHLGLQVRRADGTYQAFGCHTAPIFDREGRLRELLIVLRQQPETCPAHVDGSRH</sequence>
<dbReference type="PROSITE" id="PS01124">
    <property type="entry name" value="HTH_ARAC_FAMILY_2"/>
    <property type="match status" value="1"/>
</dbReference>
<dbReference type="SMART" id="SM00091">
    <property type="entry name" value="PAS"/>
    <property type="match status" value="1"/>
</dbReference>
<dbReference type="AlphaFoldDB" id="A0A975FW55"/>
<dbReference type="GO" id="GO:0005829">
    <property type="term" value="C:cytosol"/>
    <property type="evidence" value="ECO:0007669"/>
    <property type="project" value="TreeGrafter"/>
</dbReference>
<dbReference type="SUPFAM" id="SSF46689">
    <property type="entry name" value="Homeodomain-like"/>
    <property type="match status" value="1"/>
</dbReference>
<keyword evidence="6" id="KW-1185">Reference proteome</keyword>
<keyword evidence="2" id="KW-0238">DNA-binding</keyword>
<evidence type="ECO:0000313" key="6">
    <source>
        <dbReference type="Proteomes" id="UP000676409"/>
    </source>
</evidence>
<dbReference type="Pfam" id="PF12625">
    <property type="entry name" value="Arabinose_bd"/>
    <property type="match status" value="1"/>
</dbReference>
<dbReference type="PANTHER" id="PTHR47894">
    <property type="entry name" value="HTH-TYPE TRANSCRIPTIONAL REGULATOR GADX"/>
    <property type="match status" value="1"/>
</dbReference>
<dbReference type="InterPro" id="IPR032687">
    <property type="entry name" value="AraC-type_N"/>
</dbReference>
<proteinExistence type="predicted"/>
<dbReference type="Pfam" id="PF00989">
    <property type="entry name" value="PAS"/>
    <property type="match status" value="1"/>
</dbReference>
<dbReference type="Proteomes" id="UP000676409">
    <property type="component" value="Chromosome"/>
</dbReference>
<evidence type="ECO:0000313" key="5">
    <source>
        <dbReference type="EMBL" id="QUD85962.1"/>
    </source>
</evidence>
<dbReference type="InterPro" id="IPR013767">
    <property type="entry name" value="PAS_fold"/>
</dbReference>
<dbReference type="Gene3D" id="3.30.450.20">
    <property type="entry name" value="PAS domain"/>
    <property type="match status" value="1"/>
</dbReference>
<dbReference type="Gene3D" id="1.10.10.60">
    <property type="entry name" value="Homeodomain-like"/>
    <property type="match status" value="1"/>
</dbReference>
<dbReference type="InterPro" id="IPR009057">
    <property type="entry name" value="Homeodomain-like_sf"/>
</dbReference>
<dbReference type="GO" id="GO:0003700">
    <property type="term" value="F:DNA-binding transcription factor activity"/>
    <property type="evidence" value="ECO:0007669"/>
    <property type="project" value="InterPro"/>
</dbReference>
<dbReference type="CDD" id="cd00130">
    <property type="entry name" value="PAS"/>
    <property type="match status" value="1"/>
</dbReference>
<feature type="domain" description="HTH araC/xylS-type" evidence="4">
    <location>
        <begin position="260"/>
        <end position="358"/>
    </location>
</feature>